<keyword evidence="2" id="KW-1185">Reference proteome</keyword>
<sequence>MLELKRCIWRLHKNATTTPRIRAEIQVSKEPMRVLAQRFGVSVCTTSPLEEACIGS</sequence>
<protein>
    <submittedName>
        <fullName evidence="1">Uncharacterized protein</fullName>
    </submittedName>
</protein>
<accession>A0A554XA97</accession>
<evidence type="ECO:0000313" key="2">
    <source>
        <dbReference type="Proteomes" id="UP000318294"/>
    </source>
</evidence>
<organism evidence="1 2">
    <name type="scientific">Tepidimonas charontis</name>
    <dbReference type="NCBI Taxonomy" id="2267262"/>
    <lineage>
        <taxon>Bacteria</taxon>
        <taxon>Pseudomonadati</taxon>
        <taxon>Pseudomonadota</taxon>
        <taxon>Betaproteobacteria</taxon>
        <taxon>Burkholderiales</taxon>
        <taxon>Tepidimonas</taxon>
    </lineage>
</organism>
<reference evidence="1 2" key="1">
    <citation type="submission" date="2019-07" db="EMBL/GenBank/DDBJ databases">
        <title>Tepidimonas charontis SPSP-6 draft genome.</title>
        <authorList>
            <person name="Da Costa M.S."/>
            <person name="Froufe H.J.C."/>
            <person name="Egas C."/>
            <person name="Albuquerque L."/>
        </authorList>
    </citation>
    <scope>NUCLEOTIDE SEQUENCE [LARGE SCALE GENOMIC DNA]</scope>
    <source>
        <strain evidence="1 2">SPSP-6</strain>
    </source>
</reference>
<comment type="caution">
    <text evidence="1">The sequence shown here is derived from an EMBL/GenBank/DDBJ whole genome shotgun (WGS) entry which is preliminary data.</text>
</comment>
<dbReference type="AlphaFoldDB" id="A0A554XA97"/>
<proteinExistence type="predicted"/>
<dbReference type="EMBL" id="VJON01000035">
    <property type="protein sequence ID" value="TSE32764.1"/>
    <property type="molecule type" value="Genomic_DNA"/>
</dbReference>
<evidence type="ECO:0000313" key="1">
    <source>
        <dbReference type="EMBL" id="TSE32764.1"/>
    </source>
</evidence>
<gene>
    <name evidence="1" type="ORF">Tchar_02010</name>
</gene>
<dbReference type="Proteomes" id="UP000318294">
    <property type="component" value="Unassembled WGS sequence"/>
</dbReference>
<name>A0A554XA97_9BURK</name>